<dbReference type="EMBL" id="GGYP01003481">
    <property type="protein sequence ID" value="MDE48252.1"/>
    <property type="molecule type" value="Transcribed_RNA"/>
</dbReference>
<dbReference type="SUPFAM" id="SSF81383">
    <property type="entry name" value="F-box domain"/>
    <property type="match status" value="1"/>
</dbReference>
<accession>A0A6G1SE67</accession>
<dbReference type="InterPro" id="IPR032675">
    <property type="entry name" value="LRR_dom_sf"/>
</dbReference>
<organism evidence="3">
    <name type="scientific">Aceria tosichella</name>
    <name type="common">wheat curl mite</name>
    <dbReference type="NCBI Taxonomy" id="561515"/>
    <lineage>
        <taxon>Eukaryota</taxon>
        <taxon>Metazoa</taxon>
        <taxon>Ecdysozoa</taxon>
        <taxon>Arthropoda</taxon>
        <taxon>Chelicerata</taxon>
        <taxon>Arachnida</taxon>
        <taxon>Acari</taxon>
        <taxon>Acariformes</taxon>
        <taxon>Trombidiformes</taxon>
        <taxon>Prostigmata</taxon>
        <taxon>Eupodina</taxon>
        <taxon>Eriophyoidea</taxon>
        <taxon>Eriophyidae</taxon>
        <taxon>Eriophyinae</taxon>
        <taxon>Aceriini</taxon>
        <taxon>Aceria</taxon>
    </lineage>
</organism>
<dbReference type="PANTHER" id="PTHR20933">
    <property type="entry name" value="F-BOX ONLY PROTEIN 33"/>
    <property type="match status" value="1"/>
</dbReference>
<evidence type="ECO:0000259" key="2">
    <source>
        <dbReference type="PROSITE" id="PS50181"/>
    </source>
</evidence>
<dbReference type="Pfam" id="PF12937">
    <property type="entry name" value="F-box-like"/>
    <property type="match status" value="1"/>
</dbReference>
<dbReference type="InterPro" id="IPR036047">
    <property type="entry name" value="F-box-like_dom_sf"/>
</dbReference>
<dbReference type="SUPFAM" id="SSF52047">
    <property type="entry name" value="RNI-like"/>
    <property type="match status" value="1"/>
</dbReference>
<dbReference type="PANTHER" id="PTHR20933:SF4">
    <property type="entry name" value="F-BOX INVOLVED IN POLYQ PATHOGENESIS, ISOFORM A"/>
    <property type="match status" value="1"/>
</dbReference>
<dbReference type="AlphaFoldDB" id="A0A6G1SE67"/>
<dbReference type="SMART" id="SM00367">
    <property type="entry name" value="LRR_CC"/>
    <property type="match status" value="3"/>
</dbReference>
<evidence type="ECO:0000313" key="3">
    <source>
        <dbReference type="EMBL" id="MDE48252.1"/>
    </source>
</evidence>
<name>A0A6G1SE67_9ACAR</name>
<keyword evidence="1" id="KW-0833">Ubl conjugation pathway</keyword>
<proteinExistence type="predicted"/>
<dbReference type="InterPro" id="IPR006553">
    <property type="entry name" value="Leu-rich_rpt_Cys-con_subtyp"/>
</dbReference>
<dbReference type="Gene3D" id="3.80.10.10">
    <property type="entry name" value="Ribonuclease Inhibitor"/>
    <property type="match status" value="3"/>
</dbReference>
<protein>
    <submittedName>
        <fullName evidence="3">F-box/LRR-repeat protein 7</fullName>
    </submittedName>
</protein>
<dbReference type="PROSITE" id="PS50181">
    <property type="entry name" value="FBOX"/>
    <property type="match status" value="1"/>
</dbReference>
<dbReference type="SMART" id="SM00256">
    <property type="entry name" value="FBOX"/>
    <property type="match status" value="1"/>
</dbReference>
<evidence type="ECO:0000256" key="1">
    <source>
        <dbReference type="ARBA" id="ARBA00022786"/>
    </source>
</evidence>
<gene>
    <name evidence="3" type="primary">Fbxl7</name>
    <name evidence="3" type="ORF">g.11927</name>
</gene>
<feature type="domain" description="F-box" evidence="2">
    <location>
        <begin position="44"/>
        <end position="90"/>
    </location>
</feature>
<dbReference type="GO" id="GO:0031398">
    <property type="term" value="P:positive regulation of protein ubiquitination"/>
    <property type="evidence" value="ECO:0007669"/>
    <property type="project" value="TreeGrafter"/>
</dbReference>
<dbReference type="InterPro" id="IPR001810">
    <property type="entry name" value="F-box_dom"/>
</dbReference>
<sequence length="535" mass="60622">MSAMWSNIQDVSSVALSSIKDSNQAASGGGAGGAGGGLKQSQYSASFDRLSDEVILRIFSYLPHKEILRISVVCKRWLKVASDSRLWSHVSLRPEVSGLHVTNADLLVNIISQRFGASLKYIELPIELITHTILHELASKCPNLTQILLDFSTAMQLHDFNALYSFPTKLNTICICLSEVIFMEGFMRKIYNFINGLEVLHLIGTYERAVEQTEEESEEIYEVINIHKLKSAVPNLKIINLYGINFIDDSHVEAFASSCADLEYLGLNFCFKFTGSSLQMLLQKCKRLTSLILQQTNLQDEYVNQVDWDKTNLRELDITGTELSEASLVYLLTRIPALRYLSAGQQDGFNDHVLQEYIEKGNIDSLIAVDFDSNENLSDEILLHFVKRIGPNLIGLRLSGIPQLTEPFWLSILPLFRSIKILVMGMPVGCCQKIQQKVHIDSLIDAIANKCHYIQRLEVSWDSETLRFSDRSSKAVDLIRLKCLNLNCWVLSDGKYFEMVKSNFERADRRTVVRSSINCKVTLVYLLMHYKNLIL</sequence>
<reference evidence="3" key="1">
    <citation type="submission" date="2018-10" db="EMBL/GenBank/DDBJ databases">
        <title>Transcriptome assembly of Aceria tosichella (Wheat curl mite) Type 2.</title>
        <authorList>
            <person name="Scully E.D."/>
            <person name="Geib S.M."/>
            <person name="Palmer N.A."/>
            <person name="Gupta A.K."/>
            <person name="Sarath G."/>
            <person name="Tatineni S."/>
        </authorList>
    </citation>
    <scope>NUCLEOTIDE SEQUENCE</scope>
    <source>
        <strain evidence="3">LincolnNE</strain>
    </source>
</reference>